<proteinExistence type="predicted"/>
<feature type="compositionally biased region" description="Basic and acidic residues" evidence="1">
    <location>
        <begin position="68"/>
        <end position="81"/>
    </location>
</feature>
<keyword evidence="3" id="KW-1185">Reference proteome</keyword>
<sequence length="121" mass="13156">MRSALDPPSARLNTSTFYVRKHLSKKDNGDALRSSVAWGKSLSFRELCIEAQGPDQAPSMQGPGVRHPAVEGEARAGHGQDQDTQAGKLHTHLAHNDAKHKAYRGVLGSYVIVLRVMETSP</sequence>
<dbReference type="AlphaFoldDB" id="A0AAV4NLJ5"/>
<organism evidence="2 3">
    <name type="scientific">Caerostris extrusa</name>
    <name type="common">Bark spider</name>
    <name type="synonym">Caerostris bankana</name>
    <dbReference type="NCBI Taxonomy" id="172846"/>
    <lineage>
        <taxon>Eukaryota</taxon>
        <taxon>Metazoa</taxon>
        <taxon>Ecdysozoa</taxon>
        <taxon>Arthropoda</taxon>
        <taxon>Chelicerata</taxon>
        <taxon>Arachnida</taxon>
        <taxon>Araneae</taxon>
        <taxon>Araneomorphae</taxon>
        <taxon>Entelegynae</taxon>
        <taxon>Araneoidea</taxon>
        <taxon>Araneidae</taxon>
        <taxon>Caerostris</taxon>
    </lineage>
</organism>
<dbReference type="EMBL" id="BPLR01003492">
    <property type="protein sequence ID" value="GIX85249.1"/>
    <property type="molecule type" value="Genomic_DNA"/>
</dbReference>
<reference evidence="2 3" key="1">
    <citation type="submission" date="2021-06" db="EMBL/GenBank/DDBJ databases">
        <title>Caerostris extrusa draft genome.</title>
        <authorList>
            <person name="Kono N."/>
            <person name="Arakawa K."/>
        </authorList>
    </citation>
    <scope>NUCLEOTIDE SEQUENCE [LARGE SCALE GENOMIC DNA]</scope>
</reference>
<evidence type="ECO:0000256" key="1">
    <source>
        <dbReference type="SAM" id="MobiDB-lite"/>
    </source>
</evidence>
<comment type="caution">
    <text evidence="2">The sequence shown here is derived from an EMBL/GenBank/DDBJ whole genome shotgun (WGS) entry which is preliminary data.</text>
</comment>
<accession>A0AAV4NLJ5</accession>
<dbReference type="Proteomes" id="UP001054945">
    <property type="component" value="Unassembled WGS sequence"/>
</dbReference>
<gene>
    <name evidence="2" type="ORF">CEXT_164691</name>
</gene>
<feature type="region of interest" description="Disordered" evidence="1">
    <location>
        <begin position="53"/>
        <end position="98"/>
    </location>
</feature>
<name>A0AAV4NLJ5_CAEEX</name>
<evidence type="ECO:0000313" key="2">
    <source>
        <dbReference type="EMBL" id="GIX85249.1"/>
    </source>
</evidence>
<protein>
    <submittedName>
        <fullName evidence="2">Uncharacterized protein</fullName>
    </submittedName>
</protein>
<evidence type="ECO:0000313" key="3">
    <source>
        <dbReference type="Proteomes" id="UP001054945"/>
    </source>
</evidence>